<feature type="compositionally biased region" description="Basic and acidic residues" evidence="1">
    <location>
        <begin position="229"/>
        <end position="238"/>
    </location>
</feature>
<organism evidence="3 4">
    <name type="scientific">Actinopolymorpha rutila</name>
    <dbReference type="NCBI Taxonomy" id="446787"/>
    <lineage>
        <taxon>Bacteria</taxon>
        <taxon>Bacillati</taxon>
        <taxon>Actinomycetota</taxon>
        <taxon>Actinomycetes</taxon>
        <taxon>Propionibacteriales</taxon>
        <taxon>Actinopolymorphaceae</taxon>
        <taxon>Actinopolymorpha</taxon>
    </lineage>
</organism>
<feature type="transmembrane region" description="Helical" evidence="2">
    <location>
        <begin position="91"/>
        <end position="109"/>
    </location>
</feature>
<keyword evidence="4" id="KW-1185">Reference proteome</keyword>
<dbReference type="EMBL" id="JACBZH010000001">
    <property type="protein sequence ID" value="NYH88871.1"/>
    <property type="molecule type" value="Genomic_DNA"/>
</dbReference>
<feature type="region of interest" description="Disordered" evidence="1">
    <location>
        <begin position="1"/>
        <end position="53"/>
    </location>
</feature>
<proteinExistence type="predicted"/>
<feature type="transmembrane region" description="Helical" evidence="2">
    <location>
        <begin position="201"/>
        <end position="223"/>
    </location>
</feature>
<feature type="transmembrane region" description="Helical" evidence="2">
    <location>
        <begin position="175"/>
        <end position="195"/>
    </location>
</feature>
<sequence length="253" mass="26112">MSGNPANPGTDVVEEGPRPRRPRRPGSDNGADNGADSGSDSPSVAQPSRRAPRPGVETWAQLAALGGWTLVFGVLVLAWPRLPVVDFQTLVGGWFFAVGTTRLAAAMLATRRARLSGETVYSALLGVLLVASSALCLRGLVTTVVLLVVLVALHWLLSGFGELMAALAGPPGGRGWQFVAGLVAVGVGVAFLLLPDLSLSTVVPMTAVSSLGAAWVQVVAAIAMRPVTERAGPDRQDGPDGPPRSARSARSAR</sequence>
<keyword evidence="2" id="KW-0472">Membrane</keyword>
<comment type="caution">
    <text evidence="3">The sequence shown here is derived from an EMBL/GenBank/DDBJ whole genome shotgun (WGS) entry which is preliminary data.</text>
</comment>
<name>A0A852Z7H2_9ACTN</name>
<feature type="transmembrane region" description="Helical" evidence="2">
    <location>
        <begin position="59"/>
        <end position="79"/>
    </location>
</feature>
<keyword evidence="2" id="KW-1133">Transmembrane helix</keyword>
<reference evidence="3 4" key="1">
    <citation type="submission" date="2020-07" db="EMBL/GenBank/DDBJ databases">
        <title>Sequencing the genomes of 1000 actinobacteria strains.</title>
        <authorList>
            <person name="Klenk H.-P."/>
        </authorList>
    </citation>
    <scope>NUCLEOTIDE SEQUENCE [LARGE SCALE GENOMIC DNA]</scope>
    <source>
        <strain evidence="3 4">DSM 18448</strain>
    </source>
</reference>
<protein>
    <submittedName>
        <fullName evidence="3">Uncharacterized membrane protein HdeD (DUF308 family)</fullName>
    </submittedName>
</protein>
<feature type="transmembrane region" description="Helical" evidence="2">
    <location>
        <begin position="147"/>
        <end position="168"/>
    </location>
</feature>
<dbReference type="AlphaFoldDB" id="A0A852Z7H2"/>
<accession>A0A852Z7H2</accession>
<feature type="compositionally biased region" description="Polar residues" evidence="1">
    <location>
        <begin position="36"/>
        <end position="46"/>
    </location>
</feature>
<evidence type="ECO:0000313" key="3">
    <source>
        <dbReference type="EMBL" id="NYH88871.1"/>
    </source>
</evidence>
<dbReference type="Pfam" id="PF03729">
    <property type="entry name" value="DUF308"/>
    <property type="match status" value="2"/>
</dbReference>
<keyword evidence="2" id="KW-0812">Transmembrane</keyword>
<feature type="region of interest" description="Disordered" evidence="1">
    <location>
        <begin position="229"/>
        <end position="253"/>
    </location>
</feature>
<dbReference type="Proteomes" id="UP000579605">
    <property type="component" value="Unassembled WGS sequence"/>
</dbReference>
<dbReference type="InterPro" id="IPR005325">
    <property type="entry name" value="DUF308_memb"/>
</dbReference>
<feature type="transmembrane region" description="Helical" evidence="2">
    <location>
        <begin position="121"/>
        <end position="141"/>
    </location>
</feature>
<evidence type="ECO:0000313" key="4">
    <source>
        <dbReference type="Proteomes" id="UP000579605"/>
    </source>
</evidence>
<feature type="compositionally biased region" description="Low complexity" evidence="1">
    <location>
        <begin position="243"/>
        <end position="253"/>
    </location>
</feature>
<evidence type="ECO:0000256" key="1">
    <source>
        <dbReference type="SAM" id="MobiDB-lite"/>
    </source>
</evidence>
<evidence type="ECO:0000256" key="2">
    <source>
        <dbReference type="SAM" id="Phobius"/>
    </source>
</evidence>
<dbReference type="RefSeq" id="WP_179786704.1">
    <property type="nucleotide sequence ID" value="NZ_BAAARR010000003.1"/>
</dbReference>
<gene>
    <name evidence="3" type="ORF">F4554_001509</name>
</gene>